<dbReference type="SUPFAM" id="SSF51556">
    <property type="entry name" value="Metallo-dependent hydrolases"/>
    <property type="match status" value="1"/>
</dbReference>
<dbReference type="EC" id="3.5.4.2" evidence="2"/>
<dbReference type="Pfam" id="PF13382">
    <property type="entry name" value="Adenine_deam_C"/>
    <property type="match status" value="1"/>
</dbReference>
<evidence type="ECO:0000256" key="3">
    <source>
        <dbReference type="ARBA" id="ARBA00022801"/>
    </source>
</evidence>
<evidence type="ECO:0000256" key="2">
    <source>
        <dbReference type="ARBA" id="ARBA00012782"/>
    </source>
</evidence>
<evidence type="ECO:0000256" key="1">
    <source>
        <dbReference type="ARBA" id="ARBA00006773"/>
    </source>
</evidence>
<proteinExistence type="inferred from homology"/>
<evidence type="ECO:0000313" key="8">
    <source>
        <dbReference type="Proteomes" id="UP000297014"/>
    </source>
</evidence>
<gene>
    <name evidence="7" type="ORF">AJ85_00710</name>
</gene>
<dbReference type="Proteomes" id="UP000297014">
    <property type="component" value="Unassembled WGS sequence"/>
</dbReference>
<name>A0A4S4JU79_ALKAL</name>
<evidence type="ECO:0000259" key="5">
    <source>
        <dbReference type="Pfam" id="PF01979"/>
    </source>
</evidence>
<evidence type="ECO:0000259" key="6">
    <source>
        <dbReference type="Pfam" id="PF13382"/>
    </source>
</evidence>
<reference evidence="7 8" key="1">
    <citation type="submission" date="2014-01" db="EMBL/GenBank/DDBJ databases">
        <title>Draft genome sequencing of Bacillus alcalophilus CGMCC 1.3604.</title>
        <authorList>
            <person name="Yang J."/>
            <person name="Diao L."/>
            <person name="Yang S."/>
        </authorList>
    </citation>
    <scope>NUCLEOTIDE SEQUENCE [LARGE SCALE GENOMIC DNA]</scope>
    <source>
        <strain evidence="7 8">CGMCC 1.3604</strain>
    </source>
</reference>
<organism evidence="7 8">
    <name type="scientific">Alkalihalobacillus alcalophilus ATCC 27647 = CGMCC 1.3604</name>
    <dbReference type="NCBI Taxonomy" id="1218173"/>
    <lineage>
        <taxon>Bacteria</taxon>
        <taxon>Bacillati</taxon>
        <taxon>Bacillota</taxon>
        <taxon>Bacilli</taxon>
        <taxon>Bacillales</taxon>
        <taxon>Bacillaceae</taxon>
        <taxon>Alkalihalobacillus</taxon>
    </lineage>
</organism>
<dbReference type="EMBL" id="JALP01000334">
    <property type="protein sequence ID" value="THG88695.1"/>
    <property type="molecule type" value="Genomic_DNA"/>
</dbReference>
<evidence type="ECO:0000313" key="7">
    <source>
        <dbReference type="EMBL" id="THG88695.1"/>
    </source>
</evidence>
<dbReference type="InterPro" id="IPR026912">
    <property type="entry name" value="Adenine_deam_C"/>
</dbReference>
<evidence type="ECO:0000256" key="4">
    <source>
        <dbReference type="ARBA" id="ARBA00047720"/>
    </source>
</evidence>
<dbReference type="AlphaFoldDB" id="A0A4S4JU79"/>
<feature type="domain" description="Adenine deaminase C-terminal" evidence="6">
    <location>
        <begin position="427"/>
        <end position="573"/>
    </location>
</feature>
<feature type="domain" description="Amidohydrolase-related" evidence="5">
    <location>
        <begin position="81"/>
        <end position="363"/>
    </location>
</feature>
<comment type="similarity">
    <text evidence="1">Belongs to the metallo-dependent hydrolases superfamily. Adenine deaminase family.</text>
</comment>
<dbReference type="SUPFAM" id="SSF51338">
    <property type="entry name" value="Composite domain of metallo-dependent hydrolases"/>
    <property type="match status" value="1"/>
</dbReference>
<comment type="catalytic activity">
    <reaction evidence="4">
        <text>adenine + H2O + H(+) = hypoxanthine + NH4(+)</text>
        <dbReference type="Rhea" id="RHEA:23688"/>
        <dbReference type="ChEBI" id="CHEBI:15377"/>
        <dbReference type="ChEBI" id="CHEBI:15378"/>
        <dbReference type="ChEBI" id="CHEBI:16708"/>
        <dbReference type="ChEBI" id="CHEBI:17368"/>
        <dbReference type="ChEBI" id="CHEBI:28938"/>
        <dbReference type="EC" id="3.5.4.2"/>
    </reaction>
</comment>
<comment type="caution">
    <text evidence="7">The sequence shown here is derived from an EMBL/GenBank/DDBJ whole genome shotgun (WGS) entry which is preliminary data.</text>
</comment>
<dbReference type="Gene3D" id="2.30.40.10">
    <property type="entry name" value="Urease, subunit C, domain 1"/>
    <property type="match status" value="1"/>
</dbReference>
<dbReference type="InterPro" id="IPR032466">
    <property type="entry name" value="Metal_Hydrolase"/>
</dbReference>
<dbReference type="Pfam" id="PF01979">
    <property type="entry name" value="Amidohydro_1"/>
    <property type="match status" value="1"/>
</dbReference>
<dbReference type="PANTHER" id="PTHR11113">
    <property type="entry name" value="N-ACETYLGLUCOSAMINE-6-PHOSPHATE DEACETYLASE"/>
    <property type="match status" value="1"/>
</dbReference>
<dbReference type="InterPro" id="IPR011059">
    <property type="entry name" value="Metal-dep_hydrolase_composite"/>
</dbReference>
<dbReference type="InterPro" id="IPR006680">
    <property type="entry name" value="Amidohydro-rel"/>
</dbReference>
<sequence>MHIMTERLNRSTKKKLRHQLAVVKGEQAPSLVLKNATYLNQARQKWLNANIWISEDTIVYVGDEMPPVLHDAEVVDCENQFIVPGYIEHHVHPFQLYNPLSFAKYASITGTTTLISDNLIFLLALEKKKALTLISDLDKQPTSMYWWSRYDPQTELANEDAISNSKMKEWLEHHLVVQGGELTSWPKVLSGDDAILHWIQETKRLRKPIEGHFPGASEKTLTQMALVGVTSDHESITGKDALMRINMGYYTSLRQSSIRPDLKKILVELQDLGLERFDRCLMNTDGSPPSFYESGVMNHLIQIAIDNGVPPIEAYNMATYNVARYYNFENKHGLIAPGRMANLNFLSAEDNPTPVSVLAKGQWIVRENKVIERDDFFPWKDYGVDKVEYNWELHEDELHFSMPMGIEMVNAVILKPYHISIDSATKELSQDYDESFYALIDRHGKWHITTMIKGFGKRISGLASSYNNSGDVILIGKSIPDMVCAFNQMKEQGGGIVLVEKGQVIGNIELPLLGMMSNKSMEEIIGEEKHLVSLLRERGYKHEDPIYSLLFFSSTHLPYVRVTQKGIYDVKKKTVLFPSIMR</sequence>
<accession>A0A4S4JU79</accession>
<dbReference type="GO" id="GO:0000034">
    <property type="term" value="F:adenine deaminase activity"/>
    <property type="evidence" value="ECO:0007669"/>
    <property type="project" value="UniProtKB-EC"/>
</dbReference>
<keyword evidence="3" id="KW-0378">Hydrolase</keyword>
<protein>
    <recommendedName>
        <fullName evidence="2">adenine deaminase</fullName>
        <ecNumber evidence="2">3.5.4.2</ecNumber>
    </recommendedName>
</protein>
<dbReference type="Gene3D" id="3.20.20.140">
    <property type="entry name" value="Metal-dependent hydrolases"/>
    <property type="match status" value="1"/>
</dbReference>
<dbReference type="PANTHER" id="PTHR11113:SF6">
    <property type="entry name" value="ADENINE DEAMINASE YERA-RELATED"/>
    <property type="match status" value="1"/>
</dbReference>